<dbReference type="InterPro" id="IPR020471">
    <property type="entry name" value="AKR"/>
</dbReference>
<reference evidence="2 3" key="1">
    <citation type="journal article" date="2019" name="Int. J. Syst. Evol. Microbiol.">
        <title>The Global Catalogue of Microorganisms (GCM) 10K type strain sequencing project: providing services to taxonomists for standard genome sequencing and annotation.</title>
        <authorList>
            <consortium name="The Broad Institute Genomics Platform"/>
            <consortium name="The Broad Institute Genome Sequencing Center for Infectious Disease"/>
            <person name="Wu L."/>
            <person name="Ma J."/>
        </authorList>
    </citation>
    <scope>NUCLEOTIDE SEQUENCE [LARGE SCALE GENOMIC DNA]</scope>
    <source>
        <strain evidence="2 3">CGMCC 1.12859</strain>
    </source>
</reference>
<gene>
    <name evidence="2" type="ORF">ACFSAU_02855</name>
</gene>
<dbReference type="Proteomes" id="UP001597139">
    <property type="component" value="Unassembled WGS sequence"/>
</dbReference>
<dbReference type="InterPro" id="IPR023210">
    <property type="entry name" value="NADP_OxRdtase_dom"/>
</dbReference>
<evidence type="ECO:0000313" key="3">
    <source>
        <dbReference type="Proteomes" id="UP001597139"/>
    </source>
</evidence>
<organism evidence="2 3">
    <name type="scientific">Halolamina litorea</name>
    <dbReference type="NCBI Taxonomy" id="1515593"/>
    <lineage>
        <taxon>Archaea</taxon>
        <taxon>Methanobacteriati</taxon>
        <taxon>Methanobacteriota</taxon>
        <taxon>Stenosarchaea group</taxon>
        <taxon>Halobacteria</taxon>
        <taxon>Halobacteriales</taxon>
        <taxon>Haloferacaceae</taxon>
    </lineage>
</organism>
<evidence type="ECO:0000259" key="1">
    <source>
        <dbReference type="Pfam" id="PF00248"/>
    </source>
</evidence>
<feature type="domain" description="NADP-dependent oxidoreductase" evidence="1">
    <location>
        <begin position="14"/>
        <end position="312"/>
    </location>
</feature>
<dbReference type="InterPro" id="IPR036812">
    <property type="entry name" value="NAD(P)_OxRdtase_dom_sf"/>
</dbReference>
<dbReference type="CDD" id="cd19101">
    <property type="entry name" value="AKR_unchar"/>
    <property type="match status" value="1"/>
</dbReference>
<name>A0ABD6BP86_9EURY</name>
<proteinExistence type="predicted"/>
<dbReference type="PANTHER" id="PTHR43147:SF2">
    <property type="entry name" value="NADP-DEPENDENT OXIDOREDUCTASE DOMAIN-CONTAINING PROTEIN"/>
    <property type="match status" value="1"/>
</dbReference>
<accession>A0ABD6BP86</accession>
<keyword evidence="3" id="KW-1185">Reference proteome</keyword>
<dbReference type="PANTHER" id="PTHR43147">
    <property type="entry name" value="PROTEIN TAS"/>
    <property type="match status" value="1"/>
</dbReference>
<dbReference type="Gene3D" id="3.20.20.100">
    <property type="entry name" value="NADP-dependent oxidoreductase domain"/>
    <property type="match status" value="1"/>
</dbReference>
<dbReference type="PRINTS" id="PR00069">
    <property type="entry name" value="ALDKETRDTASE"/>
</dbReference>
<dbReference type="SUPFAM" id="SSF51430">
    <property type="entry name" value="NAD(P)-linked oxidoreductase"/>
    <property type="match status" value="1"/>
</dbReference>
<dbReference type="EMBL" id="JBHUCZ010000001">
    <property type="protein sequence ID" value="MFD1566419.1"/>
    <property type="molecule type" value="Genomic_DNA"/>
</dbReference>
<comment type="caution">
    <text evidence="2">The sequence shown here is derived from an EMBL/GenBank/DDBJ whole genome shotgun (WGS) entry which is preliminary data.</text>
</comment>
<protein>
    <submittedName>
        <fullName evidence="2">Aldo/keto reductase</fullName>
    </submittedName>
</protein>
<dbReference type="Pfam" id="PF00248">
    <property type="entry name" value="Aldo_ket_red"/>
    <property type="match status" value="1"/>
</dbReference>
<dbReference type="RefSeq" id="WP_267645697.1">
    <property type="nucleotide sequence ID" value="NZ_JANHGR010000001.1"/>
</dbReference>
<evidence type="ECO:0000313" key="2">
    <source>
        <dbReference type="EMBL" id="MFD1566419.1"/>
    </source>
</evidence>
<dbReference type="AlphaFoldDB" id="A0ABD6BP86"/>
<sequence length="345" mass="38648">MESRQLVEGYEVSPIIKGGWQLATDHSDDRSATPVEDMFAFVDRGITTFDCADIYTGVEALIGEFRATYEERRGEPAPINVHTKFVPDRSRLDEVTPEYVERIIDRSRERLGVETLDLVQFHWWDFDTPGYVDAARTLADLRERGKIAHVGVTNFDRDHLAELVDAGVPVVSNQVQYSLLDRRPERRLADYCRANDIGLLCYGSLAGGFLTDAYRGAPEPTGEMENRSLTKYELIIEEAGGWERYQSLLDTVGEVAAKHDASVANVATAFVLDRPAVRAAIVGARNTDHLEDTVRTPEVSLDTEDVARLEAATDDLRDVPGEVYGLEREPGGRHAEIMKYELNEE</sequence>